<sequence>MTSPEEQVAIRDAATVVILRDGPGGPETFMLRRNRRTVFGPGAHVFPGGAVDRADAATDMLACCDGLDDAGASAQLGIVAGGAAFWIAAIRECFEEAGVLLATDDQGRPLPPDIDLSAERAALNAGQTTLRDICHQRGLRLPLDRIVYYNHWITPPGEPRRFSTRFFACPAPAGQAAVHDGQETVAGRWLQAAEALALHERGELPMMPPTVLQLRFLAEYPDVAGVMSVLREIQDVPAVSPTLERDGDGFRVLLSTGRHD</sequence>
<dbReference type="InterPro" id="IPR000086">
    <property type="entry name" value="NUDIX_hydrolase_dom"/>
</dbReference>
<evidence type="ECO:0000313" key="9">
    <source>
        <dbReference type="Proteomes" id="UP001259982"/>
    </source>
</evidence>
<dbReference type="RefSeq" id="WP_311659691.1">
    <property type="nucleotide sequence ID" value="NZ_JAVRHY010000013.1"/>
</dbReference>
<evidence type="ECO:0000313" key="8">
    <source>
        <dbReference type="EMBL" id="MDT0619310.1"/>
    </source>
</evidence>
<dbReference type="Gene3D" id="3.90.79.10">
    <property type="entry name" value="Nucleoside Triphosphate Pyrophosphohydrolase"/>
    <property type="match status" value="1"/>
</dbReference>
<evidence type="ECO:0000256" key="5">
    <source>
        <dbReference type="ARBA" id="ARBA00022842"/>
    </source>
</evidence>
<comment type="cofactor">
    <cofactor evidence="2">
        <name>Mg(2+)</name>
        <dbReference type="ChEBI" id="CHEBI:18420"/>
    </cofactor>
</comment>
<evidence type="ECO:0000256" key="4">
    <source>
        <dbReference type="ARBA" id="ARBA00022801"/>
    </source>
</evidence>
<dbReference type="CDD" id="cd18870">
    <property type="entry name" value="NUDIX_AcylCoAdiphos_Nudt19"/>
    <property type="match status" value="1"/>
</dbReference>
<keyword evidence="6" id="KW-0464">Manganese</keyword>
<evidence type="ECO:0000256" key="3">
    <source>
        <dbReference type="ARBA" id="ARBA00022723"/>
    </source>
</evidence>
<keyword evidence="3" id="KW-0479">Metal-binding</keyword>
<organism evidence="8 9">
    <name type="scientific">Spectribacter acetivorans</name>
    <dbReference type="NCBI Taxonomy" id="3075603"/>
    <lineage>
        <taxon>Bacteria</taxon>
        <taxon>Pseudomonadati</taxon>
        <taxon>Pseudomonadota</taxon>
        <taxon>Gammaproteobacteria</taxon>
        <taxon>Salinisphaerales</taxon>
        <taxon>Salinisphaeraceae</taxon>
        <taxon>Spectribacter</taxon>
    </lineage>
</organism>
<feature type="domain" description="Nudix hydrolase" evidence="7">
    <location>
        <begin position="9"/>
        <end position="212"/>
    </location>
</feature>
<protein>
    <submittedName>
        <fullName evidence="8">NUDIX domain-containing protein</fullName>
    </submittedName>
</protein>
<dbReference type="Proteomes" id="UP001259982">
    <property type="component" value="Unassembled WGS sequence"/>
</dbReference>
<keyword evidence="4" id="KW-0378">Hydrolase</keyword>
<evidence type="ECO:0000259" key="7">
    <source>
        <dbReference type="PROSITE" id="PS51462"/>
    </source>
</evidence>
<evidence type="ECO:0000256" key="1">
    <source>
        <dbReference type="ARBA" id="ARBA00001936"/>
    </source>
</evidence>
<dbReference type="InterPro" id="IPR039121">
    <property type="entry name" value="NUDT19"/>
</dbReference>
<dbReference type="SUPFAM" id="SSF55811">
    <property type="entry name" value="Nudix"/>
    <property type="match status" value="1"/>
</dbReference>
<keyword evidence="9" id="KW-1185">Reference proteome</keyword>
<comment type="caution">
    <text evidence="8">The sequence shown here is derived from an EMBL/GenBank/DDBJ whole genome shotgun (WGS) entry which is preliminary data.</text>
</comment>
<evidence type="ECO:0000256" key="6">
    <source>
        <dbReference type="ARBA" id="ARBA00023211"/>
    </source>
</evidence>
<dbReference type="InterPro" id="IPR015797">
    <property type="entry name" value="NUDIX_hydrolase-like_dom_sf"/>
</dbReference>
<evidence type="ECO:0000256" key="2">
    <source>
        <dbReference type="ARBA" id="ARBA00001946"/>
    </source>
</evidence>
<dbReference type="PANTHER" id="PTHR12318">
    <property type="entry name" value="TESTOSTERONE-REGULATED PROTEIN RP2"/>
    <property type="match status" value="1"/>
</dbReference>
<comment type="cofactor">
    <cofactor evidence="1">
        <name>Mn(2+)</name>
        <dbReference type="ChEBI" id="CHEBI:29035"/>
    </cofactor>
</comment>
<dbReference type="EMBL" id="JAVRHY010000013">
    <property type="protein sequence ID" value="MDT0619310.1"/>
    <property type="molecule type" value="Genomic_DNA"/>
</dbReference>
<dbReference type="PANTHER" id="PTHR12318:SF0">
    <property type="entry name" value="ACYL-COENZYME A DIPHOSPHATASE NUDT19"/>
    <property type="match status" value="1"/>
</dbReference>
<name>A0ABU3BBA8_9GAMM</name>
<keyword evidence="5" id="KW-0460">Magnesium</keyword>
<dbReference type="PROSITE" id="PS51462">
    <property type="entry name" value="NUDIX"/>
    <property type="match status" value="1"/>
</dbReference>
<reference evidence="8 9" key="1">
    <citation type="submission" date="2023-09" db="EMBL/GenBank/DDBJ databases">
        <authorList>
            <person name="Rey-Velasco X."/>
        </authorList>
    </citation>
    <scope>NUCLEOTIDE SEQUENCE [LARGE SCALE GENOMIC DNA]</scope>
    <source>
        <strain evidence="8 9">P385</strain>
    </source>
</reference>
<gene>
    <name evidence="8" type="ORF">RM531_12565</name>
</gene>
<proteinExistence type="predicted"/>
<accession>A0ABU3BBA8</accession>